<reference evidence="3 4" key="1">
    <citation type="journal article" date="2024" name="Science">
        <title>Giant polyketide synthase enzymes in the biosynthesis of giant marine polyether toxins.</title>
        <authorList>
            <person name="Fallon T.R."/>
            <person name="Shende V.V."/>
            <person name="Wierzbicki I.H."/>
            <person name="Pendleton A.L."/>
            <person name="Watervoot N.F."/>
            <person name="Auber R.P."/>
            <person name="Gonzalez D.J."/>
            <person name="Wisecaver J.H."/>
            <person name="Moore B.S."/>
        </authorList>
    </citation>
    <scope>NUCLEOTIDE SEQUENCE [LARGE SCALE GENOMIC DNA]</scope>
    <source>
        <strain evidence="3 4">12B1</strain>
    </source>
</reference>
<feature type="compositionally biased region" description="Pro residues" evidence="1">
    <location>
        <begin position="52"/>
        <end position="72"/>
    </location>
</feature>
<name>A0AB34JKK3_PRYPA</name>
<dbReference type="AlphaFoldDB" id="A0AB34JKK3"/>
<protein>
    <recommendedName>
        <fullName evidence="2">CRAL-TRIO domain-containing protein</fullName>
    </recommendedName>
</protein>
<dbReference type="SMART" id="SM00516">
    <property type="entry name" value="SEC14"/>
    <property type="match status" value="1"/>
</dbReference>
<keyword evidence="4" id="KW-1185">Reference proteome</keyword>
<accession>A0AB34JKK3</accession>
<dbReference type="PROSITE" id="PS50191">
    <property type="entry name" value="CRAL_TRIO"/>
    <property type="match status" value="1"/>
</dbReference>
<dbReference type="Gene3D" id="3.40.525.10">
    <property type="entry name" value="CRAL-TRIO lipid binding domain"/>
    <property type="match status" value="1"/>
</dbReference>
<dbReference type="InterPro" id="IPR036865">
    <property type="entry name" value="CRAL-TRIO_dom_sf"/>
</dbReference>
<dbReference type="CDD" id="cd00170">
    <property type="entry name" value="SEC14"/>
    <property type="match status" value="1"/>
</dbReference>
<evidence type="ECO:0000256" key="1">
    <source>
        <dbReference type="SAM" id="MobiDB-lite"/>
    </source>
</evidence>
<feature type="region of interest" description="Disordered" evidence="1">
    <location>
        <begin position="12"/>
        <end position="107"/>
    </location>
</feature>
<comment type="caution">
    <text evidence="3">The sequence shown here is derived from an EMBL/GenBank/DDBJ whole genome shotgun (WGS) entry which is preliminary data.</text>
</comment>
<dbReference type="SMART" id="SM01100">
    <property type="entry name" value="CRAL_TRIO_N"/>
    <property type="match status" value="1"/>
</dbReference>
<evidence type="ECO:0000259" key="2">
    <source>
        <dbReference type="PROSITE" id="PS50191"/>
    </source>
</evidence>
<dbReference type="InterPro" id="IPR051026">
    <property type="entry name" value="PI/PC_transfer"/>
</dbReference>
<proteinExistence type="predicted"/>
<dbReference type="PANTHER" id="PTHR45657">
    <property type="entry name" value="CRAL-TRIO DOMAIN-CONTAINING PROTEIN YKL091C-RELATED"/>
    <property type="match status" value="1"/>
</dbReference>
<dbReference type="Pfam" id="PF00650">
    <property type="entry name" value="CRAL_TRIO"/>
    <property type="match status" value="1"/>
</dbReference>
<dbReference type="InterPro" id="IPR001251">
    <property type="entry name" value="CRAL-TRIO_dom"/>
</dbReference>
<dbReference type="PANTHER" id="PTHR45657:SF1">
    <property type="entry name" value="CRAL-TRIO DOMAIN-CONTAINING PROTEIN YKL091C-RELATED"/>
    <property type="match status" value="1"/>
</dbReference>
<dbReference type="InterPro" id="IPR036273">
    <property type="entry name" value="CRAL/TRIO_N_dom_sf"/>
</dbReference>
<evidence type="ECO:0000313" key="4">
    <source>
        <dbReference type="Proteomes" id="UP001515480"/>
    </source>
</evidence>
<dbReference type="SUPFAM" id="SSF52087">
    <property type="entry name" value="CRAL/TRIO domain"/>
    <property type="match status" value="1"/>
</dbReference>
<organism evidence="3 4">
    <name type="scientific">Prymnesium parvum</name>
    <name type="common">Toxic golden alga</name>
    <dbReference type="NCBI Taxonomy" id="97485"/>
    <lineage>
        <taxon>Eukaryota</taxon>
        <taxon>Haptista</taxon>
        <taxon>Haptophyta</taxon>
        <taxon>Prymnesiophyceae</taxon>
        <taxon>Prymnesiales</taxon>
        <taxon>Prymnesiaceae</taxon>
        <taxon>Prymnesium</taxon>
    </lineage>
</organism>
<gene>
    <name evidence="3" type="ORF">AB1Y20_017555</name>
</gene>
<dbReference type="InterPro" id="IPR011074">
    <property type="entry name" value="CRAL/TRIO_N_dom"/>
</dbReference>
<feature type="domain" description="CRAL-TRIO" evidence="2">
    <location>
        <begin position="264"/>
        <end position="426"/>
    </location>
</feature>
<sequence length="434" mass="46954">MDPQAIARLKARYGEPAGARGAGGHARLHDVTKLPAAPTRTAPPARTSYGDVPPPSHRPLPADSPLPRPSPLALPGEVAAHAIDAPPASSTPPRESPPYTTAPPVALPVSTDSIVTSPRDAAVATSPREVVKELVAVDGVPAGEVVEGVPHETQQTTAFVPILAAGGSVGPPPVEGDPSKRIAPTAKERSAIEEMRAVVGAVTRPEEQHACGLVPLDDLTALRFLRARNCNVKKAAKQYIDYRVWYVKEKVADIFDEPCDPAIDSALDEMYCPQLLPGYDFKQRPIVLQQLGRLDFKALEKRGVTLAHISRRHIRELERLQKAIERSPWPERGHLSLTDVKGASVANFMRGWRVWKEMARIGQNYYPELLGALCLIRAPSVATWAVNQSKKTFIDADTGSKIELHSGDCIKALEKLMASELIPAELKRNPTGGE</sequence>
<dbReference type="SUPFAM" id="SSF46938">
    <property type="entry name" value="CRAL/TRIO N-terminal domain"/>
    <property type="match status" value="1"/>
</dbReference>
<dbReference type="EMBL" id="JBGBPQ010000006">
    <property type="protein sequence ID" value="KAL1522570.1"/>
    <property type="molecule type" value="Genomic_DNA"/>
</dbReference>
<feature type="compositionally biased region" description="Low complexity" evidence="1">
    <location>
        <begin position="35"/>
        <end position="47"/>
    </location>
</feature>
<dbReference type="Proteomes" id="UP001515480">
    <property type="component" value="Unassembled WGS sequence"/>
</dbReference>
<evidence type="ECO:0000313" key="3">
    <source>
        <dbReference type="EMBL" id="KAL1522570.1"/>
    </source>
</evidence>